<proteinExistence type="predicted"/>
<name>A0A0F8WYS4_9ZZZZ</name>
<organism evidence="2">
    <name type="scientific">marine sediment metagenome</name>
    <dbReference type="NCBI Taxonomy" id="412755"/>
    <lineage>
        <taxon>unclassified sequences</taxon>
        <taxon>metagenomes</taxon>
        <taxon>ecological metagenomes</taxon>
    </lineage>
</organism>
<dbReference type="AlphaFoldDB" id="A0A0F8WYS4"/>
<feature type="region of interest" description="Disordered" evidence="1">
    <location>
        <begin position="23"/>
        <end position="43"/>
    </location>
</feature>
<comment type="caution">
    <text evidence="2">The sequence shown here is derived from an EMBL/GenBank/DDBJ whole genome shotgun (WGS) entry which is preliminary data.</text>
</comment>
<dbReference type="EMBL" id="LAZR01066416">
    <property type="protein sequence ID" value="KKK53610.1"/>
    <property type="molecule type" value="Genomic_DNA"/>
</dbReference>
<evidence type="ECO:0000256" key="1">
    <source>
        <dbReference type="SAM" id="MobiDB-lite"/>
    </source>
</evidence>
<gene>
    <name evidence="2" type="ORF">LCGC14_3093080</name>
</gene>
<evidence type="ECO:0000313" key="2">
    <source>
        <dbReference type="EMBL" id="KKK53610.1"/>
    </source>
</evidence>
<accession>A0A0F8WYS4</accession>
<feature type="compositionally biased region" description="Basic and acidic residues" evidence="1">
    <location>
        <begin position="27"/>
        <end position="43"/>
    </location>
</feature>
<feature type="non-terminal residue" evidence="2">
    <location>
        <position position="43"/>
    </location>
</feature>
<sequence>MDAAASPEPDPFAALTQRFAAMDAAQEEQHQRAEEELKNGRAA</sequence>
<reference evidence="2" key="1">
    <citation type="journal article" date="2015" name="Nature">
        <title>Complex archaea that bridge the gap between prokaryotes and eukaryotes.</title>
        <authorList>
            <person name="Spang A."/>
            <person name="Saw J.H."/>
            <person name="Jorgensen S.L."/>
            <person name="Zaremba-Niedzwiedzka K."/>
            <person name="Martijn J."/>
            <person name="Lind A.E."/>
            <person name="van Eijk R."/>
            <person name="Schleper C."/>
            <person name="Guy L."/>
            <person name="Ettema T.J."/>
        </authorList>
    </citation>
    <scope>NUCLEOTIDE SEQUENCE</scope>
</reference>
<protein>
    <submittedName>
        <fullName evidence="2">Uncharacterized protein</fullName>
    </submittedName>
</protein>